<name>A0ABQ7PQR8_PLUXY</name>
<proteinExistence type="predicted"/>
<comment type="caution">
    <text evidence="2">The sequence shown here is derived from an EMBL/GenBank/DDBJ whole genome shotgun (WGS) entry which is preliminary data.</text>
</comment>
<evidence type="ECO:0000256" key="1">
    <source>
        <dbReference type="SAM" id="MobiDB-lite"/>
    </source>
</evidence>
<keyword evidence="3" id="KW-1185">Reference proteome</keyword>
<dbReference type="Proteomes" id="UP000823941">
    <property type="component" value="Chromosome 31"/>
</dbReference>
<dbReference type="EMBL" id="JAHIBW010000031">
    <property type="protein sequence ID" value="KAG7295239.1"/>
    <property type="molecule type" value="Genomic_DNA"/>
</dbReference>
<feature type="region of interest" description="Disordered" evidence="1">
    <location>
        <begin position="1"/>
        <end position="29"/>
    </location>
</feature>
<evidence type="ECO:0000313" key="2">
    <source>
        <dbReference type="EMBL" id="KAG7295239.1"/>
    </source>
</evidence>
<sequence length="56" mass="6249">MEGEDDQTARNSELGSGGQQGRLPIDPLDQPDEVAIFHIVRIPEVIPEAYNEFPEK</sequence>
<reference evidence="2 3" key="1">
    <citation type="submission" date="2021-06" db="EMBL/GenBank/DDBJ databases">
        <title>A haploid diamondback moth (Plutella xylostella L.) genome assembly resolves 31 chromosomes and identifies a diamide resistance mutation.</title>
        <authorList>
            <person name="Ward C.M."/>
            <person name="Perry K.D."/>
            <person name="Baker G."/>
            <person name="Powis K."/>
            <person name="Heckel D.G."/>
            <person name="Baxter S.W."/>
        </authorList>
    </citation>
    <scope>NUCLEOTIDE SEQUENCE [LARGE SCALE GENOMIC DNA]</scope>
    <source>
        <strain evidence="2 3">LV</strain>
        <tissue evidence="2">Single pupa</tissue>
    </source>
</reference>
<gene>
    <name evidence="2" type="ORF">JYU34_022211</name>
</gene>
<accession>A0ABQ7PQR8</accession>
<organism evidence="2 3">
    <name type="scientific">Plutella xylostella</name>
    <name type="common">Diamondback moth</name>
    <name type="synonym">Plutella maculipennis</name>
    <dbReference type="NCBI Taxonomy" id="51655"/>
    <lineage>
        <taxon>Eukaryota</taxon>
        <taxon>Metazoa</taxon>
        <taxon>Ecdysozoa</taxon>
        <taxon>Arthropoda</taxon>
        <taxon>Hexapoda</taxon>
        <taxon>Insecta</taxon>
        <taxon>Pterygota</taxon>
        <taxon>Neoptera</taxon>
        <taxon>Endopterygota</taxon>
        <taxon>Lepidoptera</taxon>
        <taxon>Glossata</taxon>
        <taxon>Ditrysia</taxon>
        <taxon>Yponomeutoidea</taxon>
        <taxon>Plutellidae</taxon>
        <taxon>Plutella</taxon>
    </lineage>
</organism>
<evidence type="ECO:0000313" key="3">
    <source>
        <dbReference type="Proteomes" id="UP000823941"/>
    </source>
</evidence>
<protein>
    <submittedName>
        <fullName evidence="2">Uncharacterized protein</fullName>
    </submittedName>
</protein>